<dbReference type="AlphaFoldDB" id="A0A1B1U4X3"/>
<dbReference type="Gene3D" id="1.10.3720.10">
    <property type="entry name" value="MetI-like"/>
    <property type="match status" value="1"/>
</dbReference>
<proteinExistence type="inferred from homology"/>
<feature type="transmembrane region" description="Helical" evidence="5">
    <location>
        <begin position="97"/>
        <end position="123"/>
    </location>
</feature>
<keyword evidence="4 5" id="KW-0472">Membrane</keyword>
<dbReference type="InterPro" id="IPR035906">
    <property type="entry name" value="MetI-like_sf"/>
</dbReference>
<dbReference type="EMBL" id="CP016503">
    <property type="protein sequence ID" value="ANV97800.1"/>
    <property type="molecule type" value="Genomic_DNA"/>
</dbReference>
<evidence type="ECO:0000256" key="2">
    <source>
        <dbReference type="ARBA" id="ARBA00022692"/>
    </source>
</evidence>
<evidence type="ECO:0000256" key="1">
    <source>
        <dbReference type="ARBA" id="ARBA00004651"/>
    </source>
</evidence>
<comment type="subcellular location">
    <subcellularLocation>
        <location evidence="1 5">Cell membrane</location>
        <topology evidence="1 5">Multi-pass membrane protein</topology>
    </subcellularLocation>
</comment>
<evidence type="ECO:0000256" key="4">
    <source>
        <dbReference type="ARBA" id="ARBA00023136"/>
    </source>
</evidence>
<evidence type="ECO:0000259" key="6">
    <source>
        <dbReference type="PROSITE" id="PS50928"/>
    </source>
</evidence>
<dbReference type="RefSeq" id="WP_066339420.1">
    <property type="nucleotide sequence ID" value="NZ_CP016503.1"/>
</dbReference>
<dbReference type="InterPro" id="IPR049783">
    <property type="entry name" value="ABC_perm_TupB-like"/>
</dbReference>
<dbReference type="OrthoDB" id="9781724at2"/>
<sequence length="230" mass="25120">MDFILNGFYEAFLLLYHLDSATTSAIYNTFSTSTLSIFIATFVGLPLGFGLGYFNFRGKKTLKIICDTLLAFPTVVVGLIVYAFINAQGPLGHYGLLFSNTGVIIGQTILALPIVIALSSSVVENMNPLLRLTLKSFNLTHAQMIKTTLWELRHSLLSVIITAYSRIISEIGIAMMIGGNIKWHTRTITTAISLETNKGEFALAIALGIVLVIVALLINLALSLLKEYKS</sequence>
<feature type="transmembrane region" description="Helical" evidence="5">
    <location>
        <begin position="68"/>
        <end position="85"/>
    </location>
</feature>
<keyword evidence="8" id="KW-1185">Reference proteome</keyword>
<keyword evidence="2 5" id="KW-0812">Transmembrane</keyword>
<feature type="domain" description="ABC transmembrane type-1" evidence="6">
    <location>
        <begin position="26"/>
        <end position="222"/>
    </location>
</feature>
<comment type="similarity">
    <text evidence="5">Belongs to the binding-protein-dependent transport system permease family.</text>
</comment>
<dbReference type="GO" id="GO:0055085">
    <property type="term" value="P:transmembrane transport"/>
    <property type="evidence" value="ECO:0007669"/>
    <property type="project" value="InterPro"/>
</dbReference>
<evidence type="ECO:0000256" key="5">
    <source>
        <dbReference type="RuleBase" id="RU363032"/>
    </source>
</evidence>
<reference evidence="8" key="1">
    <citation type="submission" date="2016-07" db="EMBL/GenBank/DDBJ databases">
        <authorList>
            <person name="Florea S."/>
            <person name="Webb J.S."/>
            <person name="Jaromczyk J."/>
            <person name="Schardl C.L."/>
        </authorList>
    </citation>
    <scope>NUCLEOTIDE SEQUENCE [LARGE SCALE GENOMIC DNA]</scope>
    <source>
        <strain evidence="8">MIT 01-6242</strain>
    </source>
</reference>
<keyword evidence="3 5" id="KW-1133">Transmembrane helix</keyword>
<dbReference type="PROSITE" id="PS50928">
    <property type="entry name" value="ABC_TM1"/>
    <property type="match status" value="1"/>
</dbReference>
<dbReference type="InterPro" id="IPR000515">
    <property type="entry name" value="MetI-like"/>
</dbReference>
<dbReference type="STRING" id="222136.BBW65_02820"/>
<protein>
    <submittedName>
        <fullName evidence="7">ABC transporter permease</fullName>
    </submittedName>
</protein>
<name>A0A1B1U4X3_9HELI</name>
<dbReference type="CDD" id="cd06261">
    <property type="entry name" value="TM_PBP2"/>
    <property type="match status" value="1"/>
</dbReference>
<dbReference type="PANTHER" id="PTHR43632">
    <property type="entry name" value="PERMEASE COMPONENT OF TUNGSTATE ABC TRANSPORTER"/>
    <property type="match status" value="1"/>
</dbReference>
<keyword evidence="5" id="KW-0813">Transport</keyword>
<dbReference type="Proteomes" id="UP000092884">
    <property type="component" value="Chromosome"/>
</dbReference>
<dbReference type="GO" id="GO:0005886">
    <property type="term" value="C:plasma membrane"/>
    <property type="evidence" value="ECO:0007669"/>
    <property type="project" value="UniProtKB-SubCell"/>
</dbReference>
<accession>A0A1B1U4X3</accession>
<evidence type="ECO:0000256" key="3">
    <source>
        <dbReference type="ARBA" id="ARBA00022989"/>
    </source>
</evidence>
<organism evidence="7 8">
    <name type="scientific">Helicobacter enhydrae</name>
    <dbReference type="NCBI Taxonomy" id="222136"/>
    <lineage>
        <taxon>Bacteria</taxon>
        <taxon>Pseudomonadati</taxon>
        <taxon>Campylobacterota</taxon>
        <taxon>Epsilonproteobacteria</taxon>
        <taxon>Campylobacterales</taxon>
        <taxon>Helicobacteraceae</taxon>
        <taxon>Helicobacter</taxon>
    </lineage>
</organism>
<dbReference type="PANTHER" id="PTHR43632:SF1">
    <property type="entry name" value="PERMEASE COMPONENT OF TUNGSTATE ABC TRANSPORTER"/>
    <property type="match status" value="1"/>
</dbReference>
<evidence type="ECO:0000313" key="8">
    <source>
        <dbReference type="Proteomes" id="UP000092884"/>
    </source>
</evidence>
<feature type="transmembrane region" description="Helical" evidence="5">
    <location>
        <begin position="156"/>
        <end position="181"/>
    </location>
</feature>
<dbReference type="Pfam" id="PF00528">
    <property type="entry name" value="BPD_transp_1"/>
    <property type="match status" value="1"/>
</dbReference>
<feature type="transmembrane region" description="Helical" evidence="5">
    <location>
        <begin position="201"/>
        <end position="225"/>
    </location>
</feature>
<dbReference type="KEGG" id="het:BBW65_02820"/>
<evidence type="ECO:0000313" key="7">
    <source>
        <dbReference type="EMBL" id="ANV97800.1"/>
    </source>
</evidence>
<dbReference type="SUPFAM" id="SSF161098">
    <property type="entry name" value="MetI-like"/>
    <property type="match status" value="1"/>
</dbReference>
<feature type="transmembrane region" description="Helical" evidence="5">
    <location>
        <begin position="35"/>
        <end position="56"/>
    </location>
</feature>
<dbReference type="NCBIfam" id="NF038017">
    <property type="entry name" value="ABC_perm1"/>
    <property type="match status" value="1"/>
</dbReference>
<gene>
    <name evidence="7" type="ORF">BBW65_02820</name>
</gene>